<evidence type="ECO:0000256" key="4">
    <source>
        <dbReference type="ARBA" id="ARBA00022989"/>
    </source>
</evidence>
<feature type="transmembrane region" description="Helical" evidence="7">
    <location>
        <begin position="219"/>
        <end position="243"/>
    </location>
</feature>
<keyword evidence="4 7" id="KW-1133">Transmembrane helix</keyword>
<feature type="transmembrane region" description="Helical" evidence="7">
    <location>
        <begin position="21"/>
        <end position="41"/>
    </location>
</feature>
<dbReference type="PANTHER" id="PTHR23513">
    <property type="entry name" value="INTEGRAL MEMBRANE EFFLUX PROTEIN-RELATED"/>
    <property type="match status" value="1"/>
</dbReference>
<evidence type="ECO:0000256" key="3">
    <source>
        <dbReference type="ARBA" id="ARBA00022692"/>
    </source>
</evidence>
<organism evidence="9 10">
    <name type="scientific">Winogradskya humida</name>
    <dbReference type="NCBI Taxonomy" id="113566"/>
    <lineage>
        <taxon>Bacteria</taxon>
        <taxon>Bacillati</taxon>
        <taxon>Actinomycetota</taxon>
        <taxon>Actinomycetes</taxon>
        <taxon>Micromonosporales</taxon>
        <taxon>Micromonosporaceae</taxon>
        <taxon>Winogradskya</taxon>
    </lineage>
</organism>
<sequence length="422" mass="43554">MSMLAPLRYVPFRFLVAGRTINALGNAIAPVALAFAVLDLTGSATDLGLVVGARMLANVLFLLFGGALADRVPKNLLMVGSSIAAAVTQAAVAGMILSGTATVPLLIVLSSINGMVAALALPASSAILPQLLPAELRQQANAISRLSFNGAMIMGAPVGGIIVAAISPGWGIAIDAVTFLCSAACFALLRIPPAPTVPAERAGIVAELRTGWTEFRSRTWLWVVVAAFSVINACISGGINVLGPLVADETVGRRAWGFVLAAQTLGMLLGALIAMRLRVRRLLFVGVLCTAFEVLPVLTLGVAPHLGLLIAATFLAGLTIEEFGIAWETTMQEHVPADKLARVYSYDMVGSYLAIPIGQVATGPIAEAVGVRTTLIGAAGLIALAVLAMVSSSDVRNLRHELSTGSPTEGRAPAAPMEELAP</sequence>
<evidence type="ECO:0000256" key="5">
    <source>
        <dbReference type="ARBA" id="ARBA00023136"/>
    </source>
</evidence>
<feature type="region of interest" description="Disordered" evidence="6">
    <location>
        <begin position="400"/>
        <end position="422"/>
    </location>
</feature>
<dbReference type="EMBL" id="BOMN01000035">
    <property type="protein sequence ID" value="GIE19951.1"/>
    <property type="molecule type" value="Genomic_DNA"/>
</dbReference>
<proteinExistence type="predicted"/>
<keyword evidence="3 7" id="KW-0812">Transmembrane</keyword>
<evidence type="ECO:0000313" key="10">
    <source>
        <dbReference type="Proteomes" id="UP000603200"/>
    </source>
</evidence>
<keyword evidence="10" id="KW-1185">Reference proteome</keyword>
<gene>
    <name evidence="9" type="ORF">Ahu01nite_030530</name>
</gene>
<evidence type="ECO:0000256" key="6">
    <source>
        <dbReference type="SAM" id="MobiDB-lite"/>
    </source>
</evidence>
<keyword evidence="5 7" id="KW-0472">Membrane</keyword>
<feature type="domain" description="Major facilitator superfamily (MFS) profile" evidence="8">
    <location>
        <begin position="11"/>
        <end position="396"/>
    </location>
</feature>
<evidence type="ECO:0000256" key="1">
    <source>
        <dbReference type="ARBA" id="ARBA00004651"/>
    </source>
</evidence>
<evidence type="ECO:0000256" key="7">
    <source>
        <dbReference type="SAM" id="Phobius"/>
    </source>
</evidence>
<feature type="transmembrane region" description="Helical" evidence="7">
    <location>
        <begin position="76"/>
        <end position="97"/>
    </location>
</feature>
<feature type="transmembrane region" description="Helical" evidence="7">
    <location>
        <begin position="148"/>
        <end position="166"/>
    </location>
</feature>
<dbReference type="InterPro" id="IPR020846">
    <property type="entry name" value="MFS_dom"/>
</dbReference>
<dbReference type="InterPro" id="IPR011701">
    <property type="entry name" value="MFS"/>
</dbReference>
<accession>A0ABQ3ZMZ1</accession>
<dbReference type="PANTHER" id="PTHR23513:SF11">
    <property type="entry name" value="STAPHYLOFERRIN A TRANSPORTER"/>
    <property type="match status" value="1"/>
</dbReference>
<feature type="transmembrane region" description="Helical" evidence="7">
    <location>
        <begin position="47"/>
        <end position="69"/>
    </location>
</feature>
<dbReference type="InterPro" id="IPR036259">
    <property type="entry name" value="MFS_trans_sf"/>
</dbReference>
<keyword evidence="2" id="KW-1003">Cell membrane</keyword>
<feature type="transmembrane region" description="Helical" evidence="7">
    <location>
        <begin position="103"/>
        <end position="128"/>
    </location>
</feature>
<dbReference type="PROSITE" id="PS50850">
    <property type="entry name" value="MFS"/>
    <property type="match status" value="1"/>
</dbReference>
<protein>
    <submittedName>
        <fullName evidence="9">MFS transporter</fullName>
    </submittedName>
</protein>
<reference evidence="9 10" key="1">
    <citation type="submission" date="2021-01" db="EMBL/GenBank/DDBJ databases">
        <title>Whole genome shotgun sequence of Actinoplanes humidus NBRC 14915.</title>
        <authorList>
            <person name="Komaki H."/>
            <person name="Tamura T."/>
        </authorList>
    </citation>
    <scope>NUCLEOTIDE SEQUENCE [LARGE SCALE GENOMIC DNA]</scope>
    <source>
        <strain evidence="9 10">NBRC 14915</strain>
    </source>
</reference>
<name>A0ABQ3ZMZ1_9ACTN</name>
<dbReference type="SUPFAM" id="SSF103473">
    <property type="entry name" value="MFS general substrate transporter"/>
    <property type="match status" value="1"/>
</dbReference>
<dbReference type="CDD" id="cd06173">
    <property type="entry name" value="MFS_MefA_like"/>
    <property type="match status" value="1"/>
</dbReference>
<dbReference type="Pfam" id="PF07690">
    <property type="entry name" value="MFS_1"/>
    <property type="match status" value="1"/>
</dbReference>
<dbReference type="Gene3D" id="1.20.1250.20">
    <property type="entry name" value="MFS general substrate transporter like domains"/>
    <property type="match status" value="1"/>
</dbReference>
<feature type="transmembrane region" description="Helical" evidence="7">
    <location>
        <begin position="282"/>
        <end position="302"/>
    </location>
</feature>
<feature type="transmembrane region" description="Helical" evidence="7">
    <location>
        <begin position="372"/>
        <end position="390"/>
    </location>
</feature>
<evidence type="ECO:0000259" key="8">
    <source>
        <dbReference type="PROSITE" id="PS50850"/>
    </source>
</evidence>
<comment type="caution">
    <text evidence="9">The sequence shown here is derived from an EMBL/GenBank/DDBJ whole genome shotgun (WGS) entry which is preliminary data.</text>
</comment>
<evidence type="ECO:0000313" key="9">
    <source>
        <dbReference type="EMBL" id="GIE19951.1"/>
    </source>
</evidence>
<dbReference type="Proteomes" id="UP000603200">
    <property type="component" value="Unassembled WGS sequence"/>
</dbReference>
<evidence type="ECO:0000256" key="2">
    <source>
        <dbReference type="ARBA" id="ARBA00022475"/>
    </source>
</evidence>
<comment type="subcellular location">
    <subcellularLocation>
        <location evidence="1">Cell membrane</location>
        <topology evidence="1">Multi-pass membrane protein</topology>
    </subcellularLocation>
</comment>
<feature type="transmembrane region" description="Helical" evidence="7">
    <location>
        <begin position="172"/>
        <end position="191"/>
    </location>
</feature>
<feature type="transmembrane region" description="Helical" evidence="7">
    <location>
        <begin position="255"/>
        <end position="275"/>
    </location>
</feature>